<gene>
    <name evidence="2" type="ORF">GAB14E_3205</name>
</gene>
<feature type="domain" description="Thioredoxin" evidence="1">
    <location>
        <begin position="6"/>
        <end position="168"/>
    </location>
</feature>
<evidence type="ECO:0000313" key="3">
    <source>
        <dbReference type="Proteomes" id="UP000029868"/>
    </source>
</evidence>
<dbReference type="PATRIC" id="fig|28229.3.peg.2925"/>
<dbReference type="Proteomes" id="UP000029868">
    <property type="component" value="Unassembled WGS sequence"/>
</dbReference>
<dbReference type="OrthoDB" id="9809746at2"/>
<dbReference type="SUPFAM" id="SSF52833">
    <property type="entry name" value="Thioredoxin-like"/>
    <property type="match status" value="1"/>
</dbReference>
<evidence type="ECO:0000259" key="1">
    <source>
        <dbReference type="PROSITE" id="PS51352"/>
    </source>
</evidence>
<name>A0A099KQ17_COLPS</name>
<comment type="caution">
    <text evidence="2">The sequence shown here is derived from an EMBL/GenBank/DDBJ whole genome shotgun (WGS) entry which is preliminary data.</text>
</comment>
<dbReference type="GO" id="GO:0016491">
    <property type="term" value="F:oxidoreductase activity"/>
    <property type="evidence" value="ECO:0007669"/>
    <property type="project" value="InterPro"/>
</dbReference>
<sequence length="178" mass="20065">MISEKFKAGDLFPKIKLNTLTGIEVEIGKPTQGKDWQMVVVYRGKHCPMCTNYMKQLEQLKDKFYHLGIDIIAVSADDESKALAHNQEMILSFPVAYGLSIEQMKQLGLYISNPRSPKETDIPFAEPGIYVINEQGQVQVTDISNAPFARPDLETLAGGLTFIRNPENNYPIRGKFEQ</sequence>
<organism evidence="2 3">
    <name type="scientific">Colwellia psychrerythraea</name>
    <name type="common">Vibrio psychroerythus</name>
    <dbReference type="NCBI Taxonomy" id="28229"/>
    <lineage>
        <taxon>Bacteria</taxon>
        <taxon>Pseudomonadati</taxon>
        <taxon>Pseudomonadota</taxon>
        <taxon>Gammaproteobacteria</taxon>
        <taxon>Alteromonadales</taxon>
        <taxon>Colwelliaceae</taxon>
        <taxon>Colwellia</taxon>
    </lineage>
</organism>
<protein>
    <submittedName>
        <fullName evidence="2">Redoxin domain protein</fullName>
    </submittedName>
</protein>
<dbReference type="InterPro" id="IPR013740">
    <property type="entry name" value="Redoxin"/>
</dbReference>
<dbReference type="InterPro" id="IPR036249">
    <property type="entry name" value="Thioredoxin-like_sf"/>
</dbReference>
<accession>A0A099KQ17</accession>
<dbReference type="InterPro" id="IPR013766">
    <property type="entry name" value="Thioredoxin_domain"/>
</dbReference>
<reference evidence="2 3" key="1">
    <citation type="submission" date="2014-08" db="EMBL/GenBank/DDBJ databases">
        <title>Genomic and Phenotypic Diversity of Colwellia psychrerythraea strains from Disparate Marine Basins.</title>
        <authorList>
            <person name="Techtmann S.M."/>
            <person name="Stelling S.C."/>
            <person name="Utturkar S.M."/>
            <person name="Alshibli N."/>
            <person name="Harris A."/>
            <person name="Brown S.D."/>
            <person name="Hazen T.C."/>
        </authorList>
    </citation>
    <scope>NUCLEOTIDE SEQUENCE [LARGE SCALE GENOMIC DNA]</scope>
    <source>
        <strain evidence="2 3">GAB14E</strain>
    </source>
</reference>
<dbReference type="AlphaFoldDB" id="A0A099KQ17"/>
<evidence type="ECO:0000313" key="2">
    <source>
        <dbReference type="EMBL" id="KGJ91723.1"/>
    </source>
</evidence>
<proteinExistence type="predicted"/>
<dbReference type="PROSITE" id="PS51352">
    <property type="entry name" value="THIOREDOXIN_2"/>
    <property type="match status" value="1"/>
</dbReference>
<dbReference type="EMBL" id="JQEC01000040">
    <property type="protein sequence ID" value="KGJ91723.1"/>
    <property type="molecule type" value="Genomic_DNA"/>
</dbReference>
<dbReference type="Pfam" id="PF08534">
    <property type="entry name" value="Redoxin"/>
    <property type="match status" value="1"/>
</dbReference>
<dbReference type="RefSeq" id="WP_033082934.1">
    <property type="nucleotide sequence ID" value="NZ_JQEC01000040.1"/>
</dbReference>
<dbReference type="Gene3D" id="3.40.30.10">
    <property type="entry name" value="Glutaredoxin"/>
    <property type="match status" value="1"/>
</dbReference>